<organism evidence="1 2">
    <name type="scientific">Catharanthus roseus</name>
    <name type="common">Madagascar periwinkle</name>
    <name type="synonym">Vinca rosea</name>
    <dbReference type="NCBI Taxonomy" id="4058"/>
    <lineage>
        <taxon>Eukaryota</taxon>
        <taxon>Viridiplantae</taxon>
        <taxon>Streptophyta</taxon>
        <taxon>Embryophyta</taxon>
        <taxon>Tracheophyta</taxon>
        <taxon>Spermatophyta</taxon>
        <taxon>Magnoliopsida</taxon>
        <taxon>eudicotyledons</taxon>
        <taxon>Gunneridae</taxon>
        <taxon>Pentapetalae</taxon>
        <taxon>asterids</taxon>
        <taxon>lamiids</taxon>
        <taxon>Gentianales</taxon>
        <taxon>Apocynaceae</taxon>
        <taxon>Rauvolfioideae</taxon>
        <taxon>Vinceae</taxon>
        <taxon>Catharanthinae</taxon>
        <taxon>Catharanthus</taxon>
    </lineage>
</organism>
<keyword evidence="2" id="KW-1185">Reference proteome</keyword>
<comment type="caution">
    <text evidence="1">The sequence shown here is derived from an EMBL/GenBank/DDBJ whole genome shotgun (WGS) entry which is preliminary data.</text>
</comment>
<protein>
    <submittedName>
        <fullName evidence="1">Uncharacterized protein</fullName>
    </submittedName>
</protein>
<dbReference type="EMBL" id="CM044704">
    <property type="protein sequence ID" value="KAI5666550.1"/>
    <property type="molecule type" value="Genomic_DNA"/>
</dbReference>
<sequence>MKANTYLIINRYLRSRTSGRRPYITLASERGGEQMTTCENWQLFVHDGRHNHKIVVHNHGHAQAARRTEEQLKQTAQFRVCAIYAQKIYNVVAKIKKNRMQGRNTVEKVLCLSAEQDYTVFYRNCKDGNVLCDIVIAHPTPIAMIKTWSYVLIMDITYKMNKVLGSTYRWVLEQIKHLYVSSAMSTGNEAIVNDGEPIVVIIDRESGLMPVIEDMFSKSYHMLRRRNIDQNMLAKLTEVVKDEEVATQFINGSWQKLINEIDEAEYHRKLEQLKTKWQTRPDFLHYLLNTWLNPLAINFVEFGHLRFCILGLRQRTVLRANIRSSSYGFQHGMESQAGLGPVLDQIPVLGLVLVHVEEVDRHRCLGVGVEGVAVDEYRAHYLITFVFEFDWYCGDTVHRLPLGTTTFHIAADTRWRPTASFARSMARSS</sequence>
<evidence type="ECO:0000313" key="2">
    <source>
        <dbReference type="Proteomes" id="UP001060085"/>
    </source>
</evidence>
<proteinExistence type="predicted"/>
<accession>A0ACC0B1N7</accession>
<gene>
    <name evidence="1" type="ORF">M9H77_16403</name>
</gene>
<evidence type="ECO:0000313" key="1">
    <source>
        <dbReference type="EMBL" id="KAI5666550.1"/>
    </source>
</evidence>
<reference evidence="2" key="1">
    <citation type="journal article" date="2023" name="Nat. Plants">
        <title>Single-cell RNA sequencing provides a high-resolution roadmap for understanding the multicellular compartmentation of specialized metabolism.</title>
        <authorList>
            <person name="Sun S."/>
            <person name="Shen X."/>
            <person name="Li Y."/>
            <person name="Li Y."/>
            <person name="Wang S."/>
            <person name="Li R."/>
            <person name="Zhang H."/>
            <person name="Shen G."/>
            <person name="Guo B."/>
            <person name="Wei J."/>
            <person name="Xu J."/>
            <person name="St-Pierre B."/>
            <person name="Chen S."/>
            <person name="Sun C."/>
        </authorList>
    </citation>
    <scope>NUCLEOTIDE SEQUENCE [LARGE SCALE GENOMIC DNA]</scope>
</reference>
<dbReference type="Proteomes" id="UP001060085">
    <property type="component" value="Linkage Group LG04"/>
</dbReference>
<name>A0ACC0B1N7_CATRO</name>